<gene>
    <name evidence="2" type="ORF">H0A75_06960</name>
</gene>
<organism evidence="2 3">
    <name type="scientific">Candidatus Methanofishera endochildressiae</name>
    <dbReference type="NCBI Taxonomy" id="2738884"/>
    <lineage>
        <taxon>Bacteria</taxon>
        <taxon>Pseudomonadati</taxon>
        <taxon>Pseudomonadota</taxon>
        <taxon>Gammaproteobacteria</taxon>
        <taxon>Candidatus Methanofishera</taxon>
    </lineage>
</organism>
<dbReference type="GO" id="GO:0003677">
    <property type="term" value="F:DNA binding"/>
    <property type="evidence" value="ECO:0007669"/>
    <property type="project" value="InterPro"/>
</dbReference>
<dbReference type="GO" id="GO:0006313">
    <property type="term" value="P:DNA transposition"/>
    <property type="evidence" value="ECO:0007669"/>
    <property type="project" value="InterPro"/>
</dbReference>
<evidence type="ECO:0000259" key="1">
    <source>
        <dbReference type="Pfam" id="PF01498"/>
    </source>
</evidence>
<dbReference type="Gene3D" id="3.30.420.10">
    <property type="entry name" value="Ribonuclease H-like superfamily/Ribonuclease H"/>
    <property type="match status" value="1"/>
</dbReference>
<dbReference type="Proteomes" id="UP000537890">
    <property type="component" value="Unassembled WGS sequence"/>
</dbReference>
<reference evidence="2 3" key="1">
    <citation type="submission" date="2020-05" db="EMBL/GenBank/DDBJ databases">
        <title>Horizontal transmission and recombination maintain forever young bacterial symbiont genomes.</title>
        <authorList>
            <person name="Russell S.L."/>
            <person name="Pepper-Tunick E."/>
            <person name="Svedberg J."/>
            <person name="Byrne A."/>
            <person name="Ruelas Castillo J."/>
            <person name="Vollmers C."/>
            <person name="Beinart R.A."/>
            <person name="Corbett-Detig R."/>
        </authorList>
    </citation>
    <scope>NUCLEOTIDE SEQUENCE [LARGE SCALE GENOMIC DNA]</scope>
    <source>
        <strain evidence="2">4727-3</strain>
    </source>
</reference>
<dbReference type="InterPro" id="IPR002492">
    <property type="entry name" value="Transposase_Tc1-like"/>
</dbReference>
<proteinExistence type="predicted"/>
<feature type="domain" description="Transposase Tc1-like" evidence="1">
    <location>
        <begin position="54"/>
        <end position="96"/>
    </location>
</feature>
<dbReference type="EMBL" id="JACCHS010000131">
    <property type="protein sequence ID" value="NYT47344.1"/>
    <property type="molecule type" value="Genomic_DNA"/>
</dbReference>
<evidence type="ECO:0000313" key="3">
    <source>
        <dbReference type="Proteomes" id="UP000537890"/>
    </source>
</evidence>
<sequence>MPHCNCRFSSNGGIFTVHVGTPKKTPGRTGPYPDVPGNGLYTAFALRGNLQRAHISTRTVIRRLHHQGMRARRPIKRPQLTLRHHHARFDWSHDHLGWTIRTWRRVHWSDESRFLLRPTDGRARVWRQRNTSFQDNHILGTTAFGGGGVTVWGCFSIDCKLDLYVSLDGNLTGQKYRENVLAPRVVPHFDNHALADRPMFMDDNARPHRARIVQHYLQQ</sequence>
<evidence type="ECO:0000313" key="2">
    <source>
        <dbReference type="EMBL" id="NYT47344.1"/>
    </source>
</evidence>
<dbReference type="GO" id="GO:0015074">
    <property type="term" value="P:DNA integration"/>
    <property type="evidence" value="ECO:0007669"/>
    <property type="project" value="InterPro"/>
</dbReference>
<dbReference type="AlphaFoldDB" id="A0A7Z0MPL1"/>
<name>A0A7Z0MPL1_9GAMM</name>
<comment type="caution">
    <text evidence="2">The sequence shown here is derived from an EMBL/GenBank/DDBJ whole genome shotgun (WGS) entry which is preliminary data.</text>
</comment>
<dbReference type="InterPro" id="IPR036397">
    <property type="entry name" value="RNaseH_sf"/>
</dbReference>
<accession>A0A7Z0MPL1</accession>
<protein>
    <recommendedName>
        <fullName evidence="1">Transposase Tc1-like domain-containing protein</fullName>
    </recommendedName>
</protein>
<dbReference type="Pfam" id="PF01498">
    <property type="entry name" value="HTH_Tnp_Tc3_2"/>
    <property type="match status" value="1"/>
</dbReference>